<comment type="caution">
    <text evidence="1">The sequence shown here is derived from an EMBL/GenBank/DDBJ whole genome shotgun (WGS) entry which is preliminary data.</text>
</comment>
<name>A0A3A5JUY4_9ENTR</name>
<dbReference type="Proteomes" id="UP000276295">
    <property type="component" value="Unassembled WGS sequence"/>
</dbReference>
<dbReference type="AlphaFoldDB" id="A0A3A5JUY4"/>
<keyword evidence="2" id="KW-1185">Reference proteome</keyword>
<evidence type="ECO:0000313" key="1">
    <source>
        <dbReference type="EMBL" id="RJT23871.1"/>
    </source>
</evidence>
<sequence length="120" mass="12759">MAKIGEALPEACWNCSNVFLAAGPLDVAVVQQCHIEPVMSQTITRVVNRIGDKITAVSHGVESVLINRGVKQSLCTTIPSAIEMAPRLLNEPQIGTSRPNDTQPTMPVVEIDAASVARLG</sequence>
<reference evidence="1 2" key="1">
    <citation type="submission" date="2018-09" db="EMBL/GenBank/DDBJ databases">
        <title>Draft genome sequence of Buttiauxella izardii CCUG 35510T.</title>
        <authorList>
            <person name="Salva-Serra F."/>
            <person name="Marathe N."/>
            <person name="Moore E."/>
            <person name="Stadler-Svensson L."/>
            <person name="Engstrom-Jakobsson H."/>
        </authorList>
    </citation>
    <scope>NUCLEOTIDE SEQUENCE [LARGE SCALE GENOMIC DNA]</scope>
    <source>
        <strain evidence="1 2">CCUG 35510</strain>
    </source>
</reference>
<gene>
    <name evidence="1" type="ORF">D6029_08660</name>
</gene>
<dbReference type="EMBL" id="QZWH01000015">
    <property type="protein sequence ID" value="RJT23871.1"/>
    <property type="molecule type" value="Genomic_DNA"/>
</dbReference>
<evidence type="ECO:0000313" key="2">
    <source>
        <dbReference type="Proteomes" id="UP000276295"/>
    </source>
</evidence>
<accession>A0A3A5JUY4</accession>
<organism evidence="1 2">
    <name type="scientific">Buttiauxella izardii</name>
    <dbReference type="NCBI Taxonomy" id="82991"/>
    <lineage>
        <taxon>Bacteria</taxon>
        <taxon>Pseudomonadati</taxon>
        <taxon>Pseudomonadota</taxon>
        <taxon>Gammaproteobacteria</taxon>
        <taxon>Enterobacterales</taxon>
        <taxon>Enterobacteriaceae</taxon>
        <taxon>Buttiauxella</taxon>
    </lineage>
</organism>
<proteinExistence type="predicted"/>
<protein>
    <submittedName>
        <fullName evidence="1">Uncharacterized protein</fullName>
    </submittedName>
</protein>